<organism evidence="3 4">
    <name type="scientific">Mangrovicoccus algicola</name>
    <dbReference type="NCBI Taxonomy" id="2771008"/>
    <lineage>
        <taxon>Bacteria</taxon>
        <taxon>Pseudomonadati</taxon>
        <taxon>Pseudomonadota</taxon>
        <taxon>Alphaproteobacteria</taxon>
        <taxon>Rhodobacterales</taxon>
        <taxon>Paracoccaceae</taxon>
        <taxon>Mangrovicoccus</taxon>
    </lineage>
</organism>
<dbReference type="InterPro" id="IPR008462">
    <property type="entry name" value="CsbD"/>
</dbReference>
<dbReference type="PIRSF" id="PIRSF039008">
    <property type="entry name" value="YjbJ"/>
    <property type="match status" value="1"/>
</dbReference>
<dbReference type="AlphaFoldDB" id="A0A8J6YVB0"/>
<dbReference type="InterPro" id="IPR036629">
    <property type="entry name" value="YjbJ_sf"/>
</dbReference>
<dbReference type="RefSeq" id="WP_193181998.1">
    <property type="nucleotide sequence ID" value="NZ_JACVXA010000022.1"/>
</dbReference>
<evidence type="ECO:0000259" key="2">
    <source>
        <dbReference type="Pfam" id="PF05532"/>
    </source>
</evidence>
<dbReference type="EMBL" id="JACVXA010000022">
    <property type="protein sequence ID" value="MBE3638417.1"/>
    <property type="molecule type" value="Genomic_DNA"/>
</dbReference>
<dbReference type="InterPro" id="IPR026042">
    <property type="entry name" value="YjbJ"/>
</dbReference>
<dbReference type="Gene3D" id="1.10.1470.10">
    <property type="entry name" value="YjbJ"/>
    <property type="match status" value="1"/>
</dbReference>
<evidence type="ECO:0000313" key="3">
    <source>
        <dbReference type="EMBL" id="MBE3638417.1"/>
    </source>
</evidence>
<dbReference type="Proteomes" id="UP000609121">
    <property type="component" value="Unassembled WGS sequence"/>
</dbReference>
<name>A0A8J6YVB0_9RHOB</name>
<dbReference type="InterPro" id="IPR050423">
    <property type="entry name" value="UPF0337_stress_rsp"/>
</dbReference>
<sequence>MNWDVVEGNWSQWKGKVMQEWGELTDDELTRAKGDREELKGLLQEKYGLAKDDAEARIDEFLRKAS</sequence>
<feature type="domain" description="CsbD-like" evidence="2">
    <location>
        <begin position="4"/>
        <end position="55"/>
    </location>
</feature>
<protein>
    <submittedName>
        <fullName evidence="3">CsbD family protein</fullName>
    </submittedName>
</protein>
<evidence type="ECO:0000256" key="1">
    <source>
        <dbReference type="ARBA" id="ARBA00009129"/>
    </source>
</evidence>
<accession>A0A8J6YVB0</accession>
<dbReference type="PANTHER" id="PTHR34977:SF1">
    <property type="entry name" value="UPF0337 PROTEIN YJBJ"/>
    <property type="match status" value="1"/>
</dbReference>
<dbReference type="Pfam" id="PF05532">
    <property type="entry name" value="CsbD"/>
    <property type="match status" value="1"/>
</dbReference>
<reference evidence="3" key="1">
    <citation type="submission" date="2020-09" db="EMBL/GenBank/DDBJ databases">
        <title>A novel bacterium of genus Mangrovicoccus, isolated from South China Sea.</title>
        <authorList>
            <person name="Huang H."/>
            <person name="Mo K."/>
            <person name="Hu Y."/>
        </authorList>
    </citation>
    <scope>NUCLEOTIDE SEQUENCE</scope>
    <source>
        <strain evidence="3">HB182678</strain>
    </source>
</reference>
<proteinExistence type="inferred from homology"/>
<gene>
    <name evidence="3" type="ORF">ICN82_09410</name>
</gene>
<dbReference type="PANTHER" id="PTHR34977">
    <property type="entry name" value="UPF0337 PROTEIN YJBJ"/>
    <property type="match status" value="1"/>
</dbReference>
<keyword evidence="4" id="KW-1185">Reference proteome</keyword>
<comment type="similarity">
    <text evidence="1">Belongs to the UPF0337 (CsbD) family.</text>
</comment>
<dbReference type="SUPFAM" id="SSF69047">
    <property type="entry name" value="Hypothetical protein YjbJ"/>
    <property type="match status" value="1"/>
</dbReference>
<comment type="caution">
    <text evidence="3">The sequence shown here is derived from an EMBL/GenBank/DDBJ whole genome shotgun (WGS) entry which is preliminary data.</text>
</comment>
<evidence type="ECO:0000313" key="4">
    <source>
        <dbReference type="Proteomes" id="UP000609121"/>
    </source>
</evidence>